<evidence type="ECO:0000256" key="4">
    <source>
        <dbReference type="ARBA" id="ARBA00023235"/>
    </source>
</evidence>
<feature type="binding site" evidence="5 7">
    <location>
        <position position="755"/>
    </location>
    <ligand>
        <name>substrate</name>
    </ligand>
</feature>
<dbReference type="GO" id="GO:0005829">
    <property type="term" value="C:cytosol"/>
    <property type="evidence" value="ECO:0007669"/>
    <property type="project" value="TreeGrafter"/>
</dbReference>
<dbReference type="EC" id="5.1.1.1" evidence="5"/>
<evidence type="ECO:0000256" key="3">
    <source>
        <dbReference type="ARBA" id="ARBA00022898"/>
    </source>
</evidence>
<dbReference type="SMART" id="SM01005">
    <property type="entry name" value="Ala_racemase_C"/>
    <property type="match status" value="1"/>
</dbReference>
<evidence type="ECO:0000256" key="7">
    <source>
        <dbReference type="PIRSR" id="PIRSR600821-52"/>
    </source>
</evidence>
<dbReference type="EMBL" id="JAESIY010000001">
    <property type="protein sequence ID" value="MBL3654776.1"/>
    <property type="molecule type" value="Genomic_DNA"/>
</dbReference>
<sequence length="811" mass="91951">MITFQQLPSITKGIILSENGPSEISYLLTDSRKSFFARGALFFAISGKRHDGHDYISNLYNEGVRQFVVEKNLDVTPYPNSNFIQVDNVIEALQAIAQYHRETYKLLCVGITGSNGKTIIKEWLHQMLSPYKKVVKSPHSYNSQIGVPLSVWQINDLHEVGIFEAGISTTGEMQKLAHIIQPEIGIFSNIGSAHAQGFYSIEEKVKEKALLFKNTRRVIYCKDHELIDQHLKDKGFTWGYSEQADIHIISQESKLGVTSMQISYEGNNHVLNFPFSSEAALQNSLHCVAFLTLMGFDFSIIQKGLDKLQTIPMRLEMKKALNGSSLIDDTYNNDLAGLRIAVEFLSHQTQHPKRTVILSDIQQSDLEEKGLYQQINTIFKSADINRLIGIGPVLTKNKDCFDIPSSFYKNTTDFLNDFDLSQLQNELILVKGARSFTFEKVVRALEERLHGTQLQINLDALTHNLNFYKSQLKSHTKLMVMVKAFAYGSGSLEIANLMQFHRVDYLGVAYADEGMFLRTNGIYLPIMVMNPSEDSFENIIKYDLEPEIYNLNILKHFISYLDGRSAKIHLKLDTGMHRLGFEGQDLEELLNILKNHPNLRVKSIFSHLAGADGAEHKDFSYQQAQKLKNWVNIIKERLQYSPIVHLLNSPGIIRFPDLQFDMVRLGIGLYGLDTNNLQQHHLLPISRLKTMISQIKTVKPGETIGYSRKGKVNQEMKIATIAIGYADGFNRGFSNGNGEVWINGKKAPVIGNVCMDMTMVDITNIDAREGDEVEVFGEHVTITEMAEKINTIPYEILSNVSQRVKRIYYTE</sequence>
<dbReference type="SUPFAM" id="SSF63418">
    <property type="entry name" value="MurE/MurF N-terminal domain"/>
    <property type="match status" value="1"/>
</dbReference>
<dbReference type="Gene3D" id="2.40.37.10">
    <property type="entry name" value="Lyase, Ornithine Decarboxylase, Chain A, domain 1"/>
    <property type="match status" value="1"/>
</dbReference>
<keyword evidence="4 5" id="KW-0413">Isomerase</keyword>
<dbReference type="SUPFAM" id="SSF50621">
    <property type="entry name" value="Alanine racemase C-terminal domain-like"/>
    <property type="match status" value="1"/>
</dbReference>
<comment type="function">
    <text evidence="5">Catalyzes the interconversion of L-alanine and D-alanine. May also act on other amino acids.</text>
</comment>
<dbReference type="InterPro" id="IPR001608">
    <property type="entry name" value="Ala_racemase_N"/>
</dbReference>
<dbReference type="InterPro" id="IPR036565">
    <property type="entry name" value="Mur-like_cat_sf"/>
</dbReference>
<protein>
    <recommendedName>
        <fullName evidence="5">Alanine racemase</fullName>
        <ecNumber evidence="5">5.1.1.1</ecNumber>
    </recommendedName>
</protein>
<comment type="cofactor">
    <cofactor evidence="2 5 6">
        <name>pyridoxal 5'-phosphate</name>
        <dbReference type="ChEBI" id="CHEBI:597326"/>
    </cofactor>
</comment>
<dbReference type="Gene3D" id="3.40.1190.10">
    <property type="entry name" value="Mur-like, catalytic domain"/>
    <property type="match status" value="1"/>
</dbReference>
<evidence type="ECO:0000313" key="9">
    <source>
        <dbReference type="EMBL" id="MBL3654776.1"/>
    </source>
</evidence>
<dbReference type="Pfam" id="PF01168">
    <property type="entry name" value="Ala_racemase_N"/>
    <property type="match status" value="1"/>
</dbReference>
<dbReference type="Pfam" id="PF00842">
    <property type="entry name" value="Ala_racemase_C"/>
    <property type="match status" value="1"/>
</dbReference>
<dbReference type="InterPro" id="IPR000713">
    <property type="entry name" value="Mur_ligase_N"/>
</dbReference>
<dbReference type="PANTHER" id="PTHR30511">
    <property type="entry name" value="ALANINE RACEMASE"/>
    <property type="match status" value="1"/>
</dbReference>
<dbReference type="PRINTS" id="PR00992">
    <property type="entry name" value="ALARACEMASE"/>
</dbReference>
<evidence type="ECO:0000256" key="5">
    <source>
        <dbReference type="HAMAP-Rule" id="MF_01201"/>
    </source>
</evidence>
<keyword evidence="10" id="KW-1185">Reference proteome</keyword>
<dbReference type="GO" id="GO:0030170">
    <property type="term" value="F:pyridoxal phosphate binding"/>
    <property type="evidence" value="ECO:0007669"/>
    <property type="project" value="UniProtKB-UniRule"/>
</dbReference>
<dbReference type="InterPro" id="IPR035911">
    <property type="entry name" value="MurE/MurF_N"/>
</dbReference>
<gene>
    <name evidence="9" type="ORF">JL102_01440</name>
</gene>
<evidence type="ECO:0000256" key="2">
    <source>
        <dbReference type="ARBA" id="ARBA00001933"/>
    </source>
</evidence>
<accession>A0A937JZ38</accession>
<feature type="modified residue" description="N6-(pyridoxal phosphate)lysine" evidence="5 6">
    <location>
        <position position="483"/>
    </location>
</feature>
<dbReference type="InterPro" id="IPR000821">
    <property type="entry name" value="Ala_racemase"/>
</dbReference>
<organism evidence="9 10">
    <name type="scientific">Fulvivirga sediminis</name>
    <dbReference type="NCBI Taxonomy" id="2803949"/>
    <lineage>
        <taxon>Bacteria</taxon>
        <taxon>Pseudomonadati</taxon>
        <taxon>Bacteroidota</taxon>
        <taxon>Cytophagia</taxon>
        <taxon>Cytophagales</taxon>
        <taxon>Fulvivirgaceae</taxon>
        <taxon>Fulvivirga</taxon>
    </lineage>
</organism>
<dbReference type="Proteomes" id="UP000659388">
    <property type="component" value="Unassembled WGS sequence"/>
</dbReference>
<comment type="catalytic activity">
    <reaction evidence="1 5">
        <text>L-alanine = D-alanine</text>
        <dbReference type="Rhea" id="RHEA:20249"/>
        <dbReference type="ChEBI" id="CHEBI:57416"/>
        <dbReference type="ChEBI" id="CHEBI:57972"/>
        <dbReference type="EC" id="5.1.1.1"/>
    </reaction>
</comment>
<dbReference type="PANTHER" id="PTHR30511:SF0">
    <property type="entry name" value="ALANINE RACEMASE, CATABOLIC-RELATED"/>
    <property type="match status" value="1"/>
</dbReference>
<feature type="domain" description="Alanine racemase C-terminal" evidence="8">
    <location>
        <begin position="685"/>
        <end position="809"/>
    </location>
</feature>
<dbReference type="InterPro" id="IPR029066">
    <property type="entry name" value="PLP-binding_barrel"/>
</dbReference>
<dbReference type="Gene3D" id="3.90.190.20">
    <property type="entry name" value="Mur ligase, C-terminal domain"/>
    <property type="match status" value="1"/>
</dbReference>
<keyword evidence="9" id="KW-0436">Ligase</keyword>
<evidence type="ECO:0000256" key="6">
    <source>
        <dbReference type="PIRSR" id="PIRSR600821-50"/>
    </source>
</evidence>
<evidence type="ECO:0000256" key="1">
    <source>
        <dbReference type="ARBA" id="ARBA00000316"/>
    </source>
</evidence>
<dbReference type="NCBIfam" id="TIGR00492">
    <property type="entry name" value="alr"/>
    <property type="match status" value="1"/>
</dbReference>
<dbReference type="AlphaFoldDB" id="A0A937JZ38"/>
<name>A0A937JZ38_9BACT</name>
<dbReference type="Pfam" id="PF08245">
    <property type="entry name" value="Mur_ligase_M"/>
    <property type="match status" value="1"/>
</dbReference>
<keyword evidence="3 5" id="KW-0663">Pyridoxal phosphate</keyword>
<reference evidence="9" key="1">
    <citation type="submission" date="2021-01" db="EMBL/GenBank/DDBJ databases">
        <title>Fulvivirga kasyanovii gen. nov., sp nov., a novel member of the phylum Bacteroidetes isolated from seawater in a mussel farm.</title>
        <authorList>
            <person name="Zhao L.-H."/>
            <person name="Wang Z.-J."/>
        </authorList>
    </citation>
    <scope>NUCLEOTIDE SEQUENCE</scope>
    <source>
        <strain evidence="9">2943</strain>
    </source>
</reference>
<dbReference type="FunFam" id="3.20.20.10:FF:000002">
    <property type="entry name" value="Alanine racemase"/>
    <property type="match status" value="1"/>
</dbReference>
<evidence type="ECO:0000313" key="10">
    <source>
        <dbReference type="Proteomes" id="UP000659388"/>
    </source>
</evidence>
<dbReference type="Pfam" id="PF01225">
    <property type="entry name" value="Mur_ligase"/>
    <property type="match status" value="1"/>
</dbReference>
<comment type="caution">
    <text evidence="9">The sequence shown here is derived from an EMBL/GenBank/DDBJ whole genome shotgun (WGS) entry which is preliminary data.</text>
</comment>
<dbReference type="GO" id="GO:0008784">
    <property type="term" value="F:alanine racemase activity"/>
    <property type="evidence" value="ECO:0007669"/>
    <property type="project" value="UniProtKB-UniRule"/>
</dbReference>
<feature type="binding site" evidence="5 7">
    <location>
        <position position="578"/>
    </location>
    <ligand>
        <name>substrate</name>
    </ligand>
</feature>
<dbReference type="CDD" id="cd00430">
    <property type="entry name" value="PLPDE_III_AR"/>
    <property type="match status" value="1"/>
</dbReference>
<dbReference type="Gene3D" id="3.20.20.10">
    <property type="entry name" value="Alanine racemase"/>
    <property type="match status" value="1"/>
</dbReference>
<dbReference type="SUPFAM" id="SSF51419">
    <property type="entry name" value="PLP-binding barrel"/>
    <property type="match status" value="1"/>
</dbReference>
<comment type="similarity">
    <text evidence="5">Belongs to the alanine racemase family.</text>
</comment>
<feature type="active site" description="Proton acceptor; specific for L-alanine" evidence="5">
    <location>
        <position position="706"/>
    </location>
</feature>
<dbReference type="NCBIfam" id="NF008897">
    <property type="entry name" value="PRK11930.1"/>
    <property type="match status" value="1"/>
</dbReference>
<dbReference type="InterPro" id="IPR036615">
    <property type="entry name" value="Mur_ligase_C_dom_sf"/>
</dbReference>
<feature type="active site" description="Proton acceptor; specific for D-alanine" evidence="5">
    <location>
        <position position="483"/>
    </location>
</feature>
<dbReference type="InterPro" id="IPR013221">
    <property type="entry name" value="Mur_ligase_cen"/>
</dbReference>
<comment type="pathway">
    <text evidence="5">Amino-acid biosynthesis; D-alanine biosynthesis; D-alanine from L-alanine: step 1/1.</text>
</comment>
<proteinExistence type="inferred from homology"/>
<dbReference type="HAMAP" id="MF_01201">
    <property type="entry name" value="Ala_racemase"/>
    <property type="match status" value="1"/>
</dbReference>
<dbReference type="GO" id="GO:0030632">
    <property type="term" value="P:D-alanine biosynthetic process"/>
    <property type="evidence" value="ECO:0007669"/>
    <property type="project" value="UniProtKB-UniRule"/>
</dbReference>
<dbReference type="Gene3D" id="3.40.1390.10">
    <property type="entry name" value="MurE/MurF, N-terminal domain"/>
    <property type="match status" value="1"/>
</dbReference>
<evidence type="ECO:0000259" key="8">
    <source>
        <dbReference type="SMART" id="SM01005"/>
    </source>
</evidence>
<dbReference type="SUPFAM" id="SSF53244">
    <property type="entry name" value="MurD-like peptide ligases, peptide-binding domain"/>
    <property type="match status" value="1"/>
</dbReference>
<dbReference type="GO" id="GO:0005524">
    <property type="term" value="F:ATP binding"/>
    <property type="evidence" value="ECO:0007669"/>
    <property type="project" value="InterPro"/>
</dbReference>
<dbReference type="SUPFAM" id="SSF53623">
    <property type="entry name" value="MurD-like peptide ligases, catalytic domain"/>
    <property type="match status" value="1"/>
</dbReference>
<dbReference type="InterPro" id="IPR009006">
    <property type="entry name" value="Ala_racemase/Decarboxylase_C"/>
</dbReference>
<dbReference type="InterPro" id="IPR011079">
    <property type="entry name" value="Ala_racemase_C"/>
</dbReference>
<dbReference type="RefSeq" id="WP_202241899.1">
    <property type="nucleotide sequence ID" value="NZ_JAESIY010000001.1"/>
</dbReference>
<dbReference type="GO" id="GO:0016881">
    <property type="term" value="F:acid-amino acid ligase activity"/>
    <property type="evidence" value="ECO:0007669"/>
    <property type="project" value="InterPro"/>
</dbReference>